<dbReference type="PANTHER" id="PTHR14097:SF7">
    <property type="entry name" value="OXIDOREDUCTASE HTATIP2"/>
    <property type="match status" value="1"/>
</dbReference>
<evidence type="ECO:0000313" key="5">
    <source>
        <dbReference type="Proteomes" id="UP001430193"/>
    </source>
</evidence>
<feature type="domain" description="NAD-dependent epimerase/dehydratase" evidence="3">
    <location>
        <begin position="5"/>
        <end position="44"/>
    </location>
</feature>
<dbReference type="InterPro" id="IPR036291">
    <property type="entry name" value="NAD(P)-bd_dom_sf"/>
</dbReference>
<evidence type="ECO:0000256" key="2">
    <source>
        <dbReference type="ARBA" id="ARBA00023136"/>
    </source>
</evidence>
<accession>A0ABS2KEN9</accession>
<protein>
    <submittedName>
        <fullName evidence="4">SDR family oxidoreductase</fullName>
    </submittedName>
</protein>
<dbReference type="SUPFAM" id="SSF51735">
    <property type="entry name" value="NAD(P)-binding Rossmann-fold domains"/>
    <property type="match status" value="1"/>
</dbReference>
<dbReference type="RefSeq" id="WP_204631172.1">
    <property type="nucleotide sequence ID" value="NZ_BSOC01000003.1"/>
</dbReference>
<gene>
    <name evidence="4" type="ORF">ISS99_08460</name>
</gene>
<evidence type="ECO:0000259" key="3">
    <source>
        <dbReference type="Pfam" id="PF01370"/>
    </source>
</evidence>
<dbReference type="PANTHER" id="PTHR14097">
    <property type="entry name" value="OXIDOREDUCTASE HTATIP2"/>
    <property type="match status" value="1"/>
</dbReference>
<dbReference type="InterPro" id="IPR001509">
    <property type="entry name" value="Epimerase_deHydtase"/>
</dbReference>
<evidence type="ECO:0000256" key="1">
    <source>
        <dbReference type="ARBA" id="ARBA00004370"/>
    </source>
</evidence>
<keyword evidence="2" id="KW-0472">Membrane</keyword>
<keyword evidence="5" id="KW-1185">Reference proteome</keyword>
<comment type="subcellular location">
    <subcellularLocation>
        <location evidence="1">Membrane</location>
    </subcellularLocation>
</comment>
<comment type="caution">
    <text evidence="4">The sequence shown here is derived from an EMBL/GenBank/DDBJ whole genome shotgun (WGS) entry which is preliminary data.</text>
</comment>
<evidence type="ECO:0000313" key="4">
    <source>
        <dbReference type="EMBL" id="MBM7129554.1"/>
    </source>
</evidence>
<dbReference type="EMBL" id="JADIKF010000038">
    <property type="protein sequence ID" value="MBM7129554.1"/>
    <property type="molecule type" value="Genomic_DNA"/>
</dbReference>
<name>A0ABS2KEN9_9GAMM</name>
<dbReference type="Gene3D" id="3.40.50.720">
    <property type="entry name" value="NAD(P)-binding Rossmann-like Domain"/>
    <property type="match status" value="1"/>
</dbReference>
<reference evidence="4" key="1">
    <citation type="submission" date="2020-10" db="EMBL/GenBank/DDBJ databases">
        <title>Phylogeny of dyella-like bacteria.</title>
        <authorList>
            <person name="Fu J."/>
        </authorList>
    </citation>
    <scope>NUCLEOTIDE SEQUENCE</scope>
    <source>
        <strain evidence="4">DHON07</strain>
    </source>
</reference>
<dbReference type="Proteomes" id="UP001430193">
    <property type="component" value="Unassembled WGS sequence"/>
</dbReference>
<sequence length="226" mass="23705">MSFRVLVAGGTGQVGSALVRALLATSPCVEVIMVNRRTSPLASDARLRQVVMETSAPGLADEIARLAKDCSVPGEPLYAASCIGIGKGSQHWSDEDIRKLEIGVVGAFARGCLAGGVEAFGLLSAAGSSPTSKIRYARIMGEKEDVVRGLRFKRLAIFRPGIIAGNAHTPALLAWLGRLVPGPFGTIDQDVIGRAFAEELLHGQDGTTILENAAMGKRSRTILPSG</sequence>
<organism evidence="4 5">
    <name type="scientific">Dyella mobilis</name>
    <dbReference type="NCBI Taxonomy" id="1849582"/>
    <lineage>
        <taxon>Bacteria</taxon>
        <taxon>Pseudomonadati</taxon>
        <taxon>Pseudomonadota</taxon>
        <taxon>Gammaproteobacteria</taxon>
        <taxon>Lysobacterales</taxon>
        <taxon>Rhodanobacteraceae</taxon>
        <taxon>Dyella</taxon>
    </lineage>
</organism>
<dbReference type="Pfam" id="PF01370">
    <property type="entry name" value="Epimerase"/>
    <property type="match status" value="1"/>
</dbReference>
<proteinExistence type="predicted"/>